<dbReference type="EMBL" id="RBOA01000092">
    <property type="protein sequence ID" value="RMM02782.1"/>
    <property type="molecule type" value="Genomic_DNA"/>
</dbReference>
<feature type="transmembrane region" description="Helical" evidence="1">
    <location>
        <begin position="136"/>
        <end position="160"/>
    </location>
</feature>
<protein>
    <submittedName>
        <fullName evidence="2">Putative Membrane protein</fullName>
    </submittedName>
</protein>
<sequence>MIMLNFINTALTYRDVTRDGDFSAKDIGKVTYGLGYSFNLLMAVFVEAPWSVIRDATPVLIDGKNVGVLDRSSAYWKAKGNATWSDAIRGFRVSMVAMGGFGVAAVTLELFDITDDFYAAKTSEEEYGLRIKWSSALLMGLGSAAQLFAGIFPASAFTIIAMNPWFSVALLATGLIYLIATMALNYFKQDSVGWWLRKCCWSRTLAYRYAETAEGEQEEVRVLMEIQLSPQVHVKSTVHYENRYLGKGDHYSVAVQNGAGVQVCLPNLVRGQPVHFNVISSKRPWGVLPVERIDDPLHKAFLAHGQFRKAEQFGKLTNTPAGKASEDFTYPLMPPENEDLIWETWVPLDKDATYLELQLWYPANLLNSGEDDRSYLFQMELGTKGDTAIDGLATFELEVKTSSRIGALTLEVAEGTPV</sequence>
<dbReference type="Proteomes" id="UP000272627">
    <property type="component" value="Unassembled WGS sequence"/>
</dbReference>
<keyword evidence="1" id="KW-1133">Transmembrane helix</keyword>
<organism evidence="2 3">
    <name type="scientific">Pseudomonas amygdali pv. eriobotryae</name>
    <dbReference type="NCBI Taxonomy" id="129137"/>
    <lineage>
        <taxon>Bacteria</taxon>
        <taxon>Pseudomonadati</taxon>
        <taxon>Pseudomonadota</taxon>
        <taxon>Gammaproteobacteria</taxon>
        <taxon>Pseudomonadales</taxon>
        <taxon>Pseudomonadaceae</taxon>
        <taxon>Pseudomonas</taxon>
        <taxon>Pseudomonas amygdali</taxon>
    </lineage>
</organism>
<keyword evidence="1" id="KW-0472">Membrane</keyword>
<accession>A0A3M3AQS1</accession>
<reference evidence="2 3" key="1">
    <citation type="submission" date="2018-08" db="EMBL/GenBank/DDBJ databases">
        <title>Recombination of ecologically and evolutionarily significant loci maintains genetic cohesion in the Pseudomonas syringae species complex.</title>
        <authorList>
            <person name="Dillon M."/>
            <person name="Thakur S."/>
            <person name="Almeida R.N.D."/>
            <person name="Weir B.S."/>
            <person name="Guttman D.S."/>
        </authorList>
    </citation>
    <scope>NUCLEOTIDE SEQUENCE [LARGE SCALE GENOMIC DNA]</scope>
    <source>
        <strain evidence="2 3">ICMP 8636</strain>
    </source>
</reference>
<proteinExistence type="predicted"/>
<keyword evidence="1" id="KW-0812">Transmembrane</keyword>
<evidence type="ECO:0000313" key="2">
    <source>
        <dbReference type="EMBL" id="RMM02782.1"/>
    </source>
</evidence>
<evidence type="ECO:0000313" key="3">
    <source>
        <dbReference type="Proteomes" id="UP000272627"/>
    </source>
</evidence>
<evidence type="ECO:0000256" key="1">
    <source>
        <dbReference type="SAM" id="Phobius"/>
    </source>
</evidence>
<dbReference type="AlphaFoldDB" id="A0A3M3AQS1"/>
<comment type="caution">
    <text evidence="2">The sequence shown here is derived from an EMBL/GenBank/DDBJ whole genome shotgun (WGS) entry which is preliminary data.</text>
</comment>
<name>A0A3M3AQS1_PSEA0</name>
<feature type="transmembrane region" description="Helical" evidence="1">
    <location>
        <begin position="166"/>
        <end position="187"/>
    </location>
</feature>
<gene>
    <name evidence="2" type="ORF">ALQ86_02453</name>
</gene>